<dbReference type="EMBL" id="QLYX01000009">
    <property type="protein sequence ID" value="RAY13404.1"/>
    <property type="molecule type" value="Genomic_DNA"/>
</dbReference>
<feature type="signal peptide" evidence="2">
    <location>
        <begin position="1"/>
        <end position="21"/>
    </location>
</feature>
<evidence type="ECO:0000256" key="2">
    <source>
        <dbReference type="SAM" id="SignalP"/>
    </source>
</evidence>
<comment type="caution">
    <text evidence="4">The sequence shown here is derived from an EMBL/GenBank/DDBJ whole genome shotgun (WGS) entry which is preliminary data.</text>
</comment>
<gene>
    <name evidence="4" type="ORF">DPM19_20260</name>
</gene>
<evidence type="ECO:0000256" key="1">
    <source>
        <dbReference type="SAM" id="MobiDB-lite"/>
    </source>
</evidence>
<sequence length="130" mass="13649">MSPKMPLIILSLALLAGCSSEGDPSSAASSPPPPPTTLAPPSPGTQPEVKPEDQTKFIQALTQVDKKLAADGGMMLIKAVETCTDIQQGKSGAELLDRVKRSYAVTEDAKAQQILKATQTYICPGLIKQS</sequence>
<dbReference type="Pfam" id="PF05305">
    <property type="entry name" value="DUF732"/>
    <property type="match status" value="1"/>
</dbReference>
<dbReference type="InterPro" id="IPR007969">
    <property type="entry name" value="DUF732"/>
</dbReference>
<dbReference type="PROSITE" id="PS51257">
    <property type="entry name" value="PROKAR_LIPOPROTEIN"/>
    <property type="match status" value="1"/>
</dbReference>
<feature type="chain" id="PRO_5038632462" description="DUF732 domain-containing protein" evidence="2">
    <location>
        <begin position="22"/>
        <end position="130"/>
    </location>
</feature>
<dbReference type="RefSeq" id="WP_111869528.1">
    <property type="nucleotide sequence ID" value="NZ_QLYX01000009.1"/>
</dbReference>
<feature type="domain" description="DUF732" evidence="3">
    <location>
        <begin position="53"/>
        <end position="124"/>
    </location>
</feature>
<evidence type="ECO:0000313" key="4">
    <source>
        <dbReference type="EMBL" id="RAY13404.1"/>
    </source>
</evidence>
<feature type="region of interest" description="Disordered" evidence="1">
    <location>
        <begin position="18"/>
        <end position="52"/>
    </location>
</feature>
<dbReference type="Proteomes" id="UP000251891">
    <property type="component" value="Unassembled WGS sequence"/>
</dbReference>
<name>A0A365H2S0_9ACTN</name>
<dbReference type="AlphaFoldDB" id="A0A365H2S0"/>
<evidence type="ECO:0000259" key="3">
    <source>
        <dbReference type="Pfam" id="PF05305"/>
    </source>
</evidence>
<reference evidence="4 5" key="1">
    <citation type="submission" date="2018-06" db="EMBL/GenBank/DDBJ databases">
        <title>Actinomadura craniellae sp. nov. isolated from marine sponge Craniella sp.</title>
        <authorList>
            <person name="Li L."/>
            <person name="Xu Q.H."/>
            <person name="Lin H.W."/>
            <person name="Lu Y.H."/>
        </authorList>
    </citation>
    <scope>NUCLEOTIDE SEQUENCE [LARGE SCALE GENOMIC DNA]</scope>
    <source>
        <strain evidence="4 5">LHW63021</strain>
    </source>
</reference>
<evidence type="ECO:0000313" key="5">
    <source>
        <dbReference type="Proteomes" id="UP000251891"/>
    </source>
</evidence>
<keyword evidence="2" id="KW-0732">Signal</keyword>
<protein>
    <recommendedName>
        <fullName evidence="3">DUF732 domain-containing protein</fullName>
    </recommendedName>
</protein>
<feature type="compositionally biased region" description="Pro residues" evidence="1">
    <location>
        <begin position="30"/>
        <end position="44"/>
    </location>
</feature>
<keyword evidence="5" id="KW-1185">Reference proteome</keyword>
<organism evidence="4 5">
    <name type="scientific">Actinomadura craniellae</name>
    <dbReference type="NCBI Taxonomy" id="2231787"/>
    <lineage>
        <taxon>Bacteria</taxon>
        <taxon>Bacillati</taxon>
        <taxon>Actinomycetota</taxon>
        <taxon>Actinomycetes</taxon>
        <taxon>Streptosporangiales</taxon>
        <taxon>Thermomonosporaceae</taxon>
        <taxon>Actinomadura</taxon>
    </lineage>
</organism>
<proteinExistence type="predicted"/>
<accession>A0A365H2S0</accession>